<sequence length="359" mass="40534">KNAQINYQSLQIMQNQSSAQSIDLFTQETNLLHDRSIVNQVKSSKVKSSQNQPLTALNLIQKQLKLAEVKQCNFDDGLRFSFIKSDEQQPITEKNIVSLQCFPQLQNLLSSLLYQKRRFAVQIKNIDMAVNLIVSTGYFSSSREITLASIIAQYGHRFVHTAPYERNPAQFVNMLYFHNRLNIAHNQALLNSKLEVLKANDTFNLTPLGKFVNEHYQNYGNKFRSTDVPRLIRDFVALTDHSSLLQTISQDIVPLLDTPLLATSPKDFTLQEISLDQLNATLDFQHKTLEESFQVKGKLLSLENFAIQNAIQATFDGNRDDFTLSVDKAEAAAKAVQGFTTTGLALNAAKVMGENDLFQ</sequence>
<protein>
    <submittedName>
        <fullName evidence="1">Uncharacterized protein</fullName>
    </submittedName>
</protein>
<dbReference type="EMBL" id="GDID01007550">
    <property type="protein sequence ID" value="JAP89056.1"/>
    <property type="molecule type" value="Transcribed_RNA"/>
</dbReference>
<accession>A0A146JZZ4</accession>
<gene>
    <name evidence="1" type="ORF">TPC1_31449</name>
</gene>
<evidence type="ECO:0000313" key="1">
    <source>
        <dbReference type="EMBL" id="JAP89056.1"/>
    </source>
</evidence>
<organism evidence="1">
    <name type="scientific">Trepomonas sp. PC1</name>
    <dbReference type="NCBI Taxonomy" id="1076344"/>
    <lineage>
        <taxon>Eukaryota</taxon>
        <taxon>Metamonada</taxon>
        <taxon>Diplomonadida</taxon>
        <taxon>Hexamitidae</taxon>
        <taxon>Hexamitinae</taxon>
        <taxon>Trepomonas</taxon>
    </lineage>
</organism>
<dbReference type="AlphaFoldDB" id="A0A146JZZ4"/>
<reference evidence="1" key="1">
    <citation type="submission" date="2015-07" db="EMBL/GenBank/DDBJ databases">
        <title>Adaptation to a free-living lifestyle via gene acquisitions in the diplomonad Trepomonas sp. PC1.</title>
        <authorList>
            <person name="Xu F."/>
            <person name="Jerlstrom-Hultqvist J."/>
            <person name="Kolisko M."/>
            <person name="Simpson A.G.B."/>
            <person name="Roger A.J."/>
            <person name="Svard S.G."/>
            <person name="Andersson J.O."/>
        </authorList>
    </citation>
    <scope>NUCLEOTIDE SEQUENCE</scope>
    <source>
        <strain evidence="1">PC1</strain>
    </source>
</reference>
<feature type="non-terminal residue" evidence="1">
    <location>
        <position position="1"/>
    </location>
</feature>
<name>A0A146JZZ4_9EUKA</name>
<proteinExistence type="predicted"/>
<feature type="non-terminal residue" evidence="1">
    <location>
        <position position="359"/>
    </location>
</feature>